<dbReference type="EC" id="2.5.1.47" evidence="3"/>
<dbReference type="InterPro" id="IPR050214">
    <property type="entry name" value="Cys_Synth/Cystath_Beta-Synth"/>
</dbReference>
<dbReference type="InParanoid" id="A0A067NHS3"/>
<dbReference type="VEuPathDB" id="FungiDB:PLEOSDRAFT_1041369"/>
<reference evidence="10" key="1">
    <citation type="journal article" date="2014" name="Proc. Natl. Acad. Sci. U.S.A.">
        <title>Extensive sampling of basidiomycete genomes demonstrates inadequacy of the white-rot/brown-rot paradigm for wood decay fungi.</title>
        <authorList>
            <person name="Riley R."/>
            <person name="Salamov A.A."/>
            <person name="Brown D.W."/>
            <person name="Nagy L.G."/>
            <person name="Floudas D."/>
            <person name="Held B.W."/>
            <person name="Levasseur A."/>
            <person name="Lombard V."/>
            <person name="Morin E."/>
            <person name="Otillar R."/>
            <person name="Lindquist E.A."/>
            <person name="Sun H."/>
            <person name="LaButti K.M."/>
            <person name="Schmutz J."/>
            <person name="Jabbour D."/>
            <person name="Luo H."/>
            <person name="Baker S.E."/>
            <person name="Pisabarro A.G."/>
            <person name="Walton J.D."/>
            <person name="Blanchette R.A."/>
            <person name="Henrissat B."/>
            <person name="Martin F."/>
            <person name="Cullen D."/>
            <person name="Hibbett D.S."/>
            <person name="Grigoriev I.V."/>
        </authorList>
    </citation>
    <scope>NUCLEOTIDE SEQUENCE [LARGE SCALE GENOMIC DNA]</scope>
    <source>
        <strain evidence="10">PC15</strain>
    </source>
</reference>
<dbReference type="CDD" id="cd01561">
    <property type="entry name" value="CBS_like"/>
    <property type="match status" value="1"/>
</dbReference>
<dbReference type="GO" id="GO:0006535">
    <property type="term" value="P:cysteine biosynthetic process from serine"/>
    <property type="evidence" value="ECO:0007669"/>
    <property type="project" value="InterPro"/>
</dbReference>
<dbReference type="PROSITE" id="PS00901">
    <property type="entry name" value="CYS_SYNTHASE"/>
    <property type="match status" value="1"/>
</dbReference>
<comment type="cofactor">
    <cofactor evidence="1">
        <name>pyridoxal 5'-phosphate</name>
        <dbReference type="ChEBI" id="CHEBI:597326"/>
    </cofactor>
</comment>
<evidence type="ECO:0000256" key="2">
    <source>
        <dbReference type="ARBA" id="ARBA00007103"/>
    </source>
</evidence>
<dbReference type="InterPro" id="IPR001216">
    <property type="entry name" value="P-phosphate_BS"/>
</dbReference>
<evidence type="ECO:0000313" key="10">
    <source>
        <dbReference type="Proteomes" id="UP000027073"/>
    </source>
</evidence>
<dbReference type="Pfam" id="PF00291">
    <property type="entry name" value="PALP"/>
    <property type="match status" value="2"/>
</dbReference>
<dbReference type="SUPFAM" id="SSF53686">
    <property type="entry name" value="Tryptophan synthase beta subunit-like PLP-dependent enzymes"/>
    <property type="match status" value="1"/>
</dbReference>
<dbReference type="Gene3D" id="3.40.50.1100">
    <property type="match status" value="3"/>
</dbReference>
<evidence type="ECO:0000256" key="1">
    <source>
        <dbReference type="ARBA" id="ARBA00001933"/>
    </source>
</evidence>
<comment type="catalytic activity">
    <reaction evidence="6">
        <text>O-acetyl-L-serine + hydrogen sulfide = L-cysteine + acetate</text>
        <dbReference type="Rhea" id="RHEA:14829"/>
        <dbReference type="ChEBI" id="CHEBI:29919"/>
        <dbReference type="ChEBI" id="CHEBI:30089"/>
        <dbReference type="ChEBI" id="CHEBI:35235"/>
        <dbReference type="ChEBI" id="CHEBI:58340"/>
        <dbReference type="EC" id="2.5.1.47"/>
    </reaction>
</comment>
<protein>
    <recommendedName>
        <fullName evidence="3">cysteine synthase</fullName>
        <ecNumber evidence="3">2.5.1.47</ecNumber>
    </recommendedName>
</protein>
<dbReference type="Proteomes" id="UP000027073">
    <property type="component" value="Unassembled WGS sequence"/>
</dbReference>
<dbReference type="STRING" id="1137138.A0A067NHS3"/>
<comment type="similarity">
    <text evidence="2">Belongs to the cysteine synthase/cystathionine beta-synthase family.</text>
</comment>
<evidence type="ECO:0000256" key="4">
    <source>
        <dbReference type="ARBA" id="ARBA00022679"/>
    </source>
</evidence>
<keyword evidence="7" id="KW-1133">Transmembrane helix</keyword>
<dbReference type="PANTHER" id="PTHR10314">
    <property type="entry name" value="CYSTATHIONINE BETA-SYNTHASE"/>
    <property type="match status" value="1"/>
</dbReference>
<evidence type="ECO:0000256" key="6">
    <source>
        <dbReference type="ARBA" id="ARBA00047931"/>
    </source>
</evidence>
<dbReference type="InterPro" id="IPR036052">
    <property type="entry name" value="TrpB-like_PALP_sf"/>
</dbReference>
<evidence type="ECO:0000256" key="5">
    <source>
        <dbReference type="ARBA" id="ARBA00022898"/>
    </source>
</evidence>
<dbReference type="EMBL" id="KL198008">
    <property type="protein sequence ID" value="KDQ27379.1"/>
    <property type="molecule type" value="Genomic_DNA"/>
</dbReference>
<name>A0A067NHS3_PLEO1</name>
<accession>A0A067NHS3</accession>
<gene>
    <name evidence="9" type="ORF">PLEOSDRAFT_1041369</name>
</gene>
<sequence length="500" mass="54525">MVPSPSWISRINVPSPTAIRQILYGVILGVSLSIASTSLAVYYQARKRERLAAQYQPRPIELRRDEVLSGVTGLIGNTPLIRINSLSDALGVEILGKAEFLNPGGSVKDRVALRMIEDAEKNGLLYPYTGSRIFEGTVGSTGISIATIAVARGYNATIIMPDDVAEEKVKALHALGAEVERVRPASIVDKKQASNFNLARRRAIEFGKQSSMDRANSFTDNGSSHLLKSPSSVVISTLSTHATSGADADPRADEDIISKPRGFFADQFENKSNFDAHFDGTGPEIWRQTDGRVDAFVSGAAGVGQYLKSMNEDVIVALADPEGSGLYNKVPCRLSSPIPWIADLLIQVKYGVMFDRKEAEGTKRRHQVDTVVEGIGINRLTNNIELALPIIDDAFRITDAEAVSMSRYLVRNDGLFLGSSSACNLVACVKLVRRMGWKDGQKIVTILCDSGTRHYSKVTLHNFASNLKPRNDEYLRTANIPNDSQIVLDLLDTPITSSSE</sequence>
<keyword evidence="5" id="KW-0663">Pyridoxal phosphate</keyword>
<evidence type="ECO:0000259" key="8">
    <source>
        <dbReference type="Pfam" id="PF00291"/>
    </source>
</evidence>
<keyword evidence="4" id="KW-0808">Transferase</keyword>
<evidence type="ECO:0000256" key="7">
    <source>
        <dbReference type="SAM" id="Phobius"/>
    </source>
</evidence>
<dbReference type="FunCoup" id="A0A067NHS3">
    <property type="interactions" value="246"/>
</dbReference>
<dbReference type="AlphaFoldDB" id="A0A067NHS3"/>
<dbReference type="FunFam" id="3.40.50.1100:FF:000049">
    <property type="entry name" value="Cysteine synthase, putative"/>
    <property type="match status" value="1"/>
</dbReference>
<dbReference type="InterPro" id="IPR001926">
    <property type="entry name" value="TrpB-like_PALP"/>
</dbReference>
<evidence type="ECO:0000256" key="3">
    <source>
        <dbReference type="ARBA" id="ARBA00012681"/>
    </source>
</evidence>
<keyword evidence="7" id="KW-0472">Membrane</keyword>
<organism evidence="9 10">
    <name type="scientific">Pleurotus ostreatus (strain PC15)</name>
    <name type="common">Oyster mushroom</name>
    <dbReference type="NCBI Taxonomy" id="1137138"/>
    <lineage>
        <taxon>Eukaryota</taxon>
        <taxon>Fungi</taxon>
        <taxon>Dikarya</taxon>
        <taxon>Basidiomycota</taxon>
        <taxon>Agaricomycotina</taxon>
        <taxon>Agaricomycetes</taxon>
        <taxon>Agaricomycetidae</taxon>
        <taxon>Agaricales</taxon>
        <taxon>Pleurotineae</taxon>
        <taxon>Pleurotaceae</taxon>
        <taxon>Pleurotus</taxon>
    </lineage>
</organism>
<keyword evidence="7" id="KW-0812">Transmembrane</keyword>
<dbReference type="OrthoDB" id="10259545at2759"/>
<dbReference type="GO" id="GO:0004124">
    <property type="term" value="F:cysteine synthase activity"/>
    <property type="evidence" value="ECO:0007669"/>
    <property type="project" value="UniProtKB-EC"/>
</dbReference>
<feature type="domain" description="Tryptophan synthase beta chain-like PALP" evidence="8">
    <location>
        <begin position="71"/>
        <end position="199"/>
    </location>
</feature>
<dbReference type="HOGENOM" id="CLU_021018_1_0_1"/>
<proteinExistence type="inferred from homology"/>
<feature type="transmembrane region" description="Helical" evidence="7">
    <location>
        <begin position="22"/>
        <end position="43"/>
    </location>
</feature>
<feature type="domain" description="Tryptophan synthase beta chain-like PALP" evidence="8">
    <location>
        <begin position="252"/>
        <end position="449"/>
    </location>
</feature>
<evidence type="ECO:0000313" key="9">
    <source>
        <dbReference type="EMBL" id="KDQ27379.1"/>
    </source>
</evidence>